<keyword evidence="6 7" id="KW-0472">Membrane</keyword>
<evidence type="ECO:0000313" key="12">
    <source>
        <dbReference type="Proteomes" id="UP000032483"/>
    </source>
</evidence>
<gene>
    <name evidence="10" type="ORF">FYJ76_16165</name>
    <name evidence="11" type="ORF">GMD52_13795</name>
    <name evidence="9" type="ORF">TQ39_05035</name>
</gene>
<comment type="caution">
    <text evidence="9">The sequence shown here is derived from an EMBL/GenBank/DDBJ whole genome shotgun (WGS) entry which is preliminary data.</text>
</comment>
<evidence type="ECO:0000313" key="14">
    <source>
        <dbReference type="Proteomes" id="UP000449193"/>
    </source>
</evidence>
<reference evidence="11 14" key="2">
    <citation type="journal article" date="2019" name="Nat. Med.">
        <title>A library of human gut bacterial isolates paired with longitudinal multiomics data enables mechanistic microbiome research.</title>
        <authorList>
            <person name="Poyet M."/>
            <person name="Groussin M."/>
            <person name="Gibbons S.M."/>
            <person name="Avila-Pacheco J."/>
            <person name="Jiang X."/>
            <person name="Kearney S.M."/>
            <person name="Perrotta A.R."/>
            <person name="Berdy B."/>
            <person name="Zhao S."/>
            <person name="Lieberman T.D."/>
            <person name="Swanson P.K."/>
            <person name="Smith M."/>
            <person name="Roesemann S."/>
            <person name="Alexander J.E."/>
            <person name="Rich S.A."/>
            <person name="Livny J."/>
            <person name="Vlamakis H."/>
            <person name="Clish C."/>
            <person name="Bullock K."/>
            <person name="Deik A."/>
            <person name="Scott J."/>
            <person name="Pierce K.A."/>
            <person name="Xavier R.J."/>
            <person name="Alm E.J."/>
        </authorList>
    </citation>
    <scope>NUCLEOTIDE SEQUENCE [LARGE SCALE GENOMIC DNA]</scope>
    <source>
        <strain evidence="11 14">BIOML-A7</strain>
    </source>
</reference>
<feature type="transmembrane region" description="Helical" evidence="7">
    <location>
        <begin position="211"/>
        <end position="233"/>
    </location>
</feature>
<dbReference type="InterPro" id="IPR000515">
    <property type="entry name" value="MetI-like"/>
</dbReference>
<keyword evidence="5 7" id="KW-1133">Transmembrane helix</keyword>
<organism evidence="9 12">
    <name type="scientific">Ruthenibacterium lactatiformans</name>
    <dbReference type="NCBI Taxonomy" id="1550024"/>
    <lineage>
        <taxon>Bacteria</taxon>
        <taxon>Bacillati</taxon>
        <taxon>Bacillota</taxon>
        <taxon>Clostridia</taxon>
        <taxon>Eubacteriales</taxon>
        <taxon>Oscillospiraceae</taxon>
        <taxon>Ruthenibacterium</taxon>
    </lineage>
</organism>
<keyword evidence="12" id="KW-1185">Reference proteome</keyword>
<evidence type="ECO:0000313" key="13">
    <source>
        <dbReference type="Proteomes" id="UP000431913"/>
    </source>
</evidence>
<dbReference type="EMBL" id="WMZR01000020">
    <property type="protein sequence ID" value="MTS52599.1"/>
    <property type="molecule type" value="Genomic_DNA"/>
</dbReference>
<feature type="domain" description="ABC transmembrane type-1" evidence="8">
    <location>
        <begin position="80"/>
        <end position="292"/>
    </location>
</feature>
<evidence type="ECO:0000256" key="4">
    <source>
        <dbReference type="ARBA" id="ARBA00022692"/>
    </source>
</evidence>
<dbReference type="PANTHER" id="PTHR30193">
    <property type="entry name" value="ABC TRANSPORTER PERMEASE PROTEIN"/>
    <property type="match status" value="1"/>
</dbReference>
<evidence type="ECO:0000256" key="1">
    <source>
        <dbReference type="ARBA" id="ARBA00004651"/>
    </source>
</evidence>
<dbReference type="InterPro" id="IPR051393">
    <property type="entry name" value="ABC_transporter_permease"/>
</dbReference>
<evidence type="ECO:0000256" key="5">
    <source>
        <dbReference type="ARBA" id="ARBA00022989"/>
    </source>
</evidence>
<dbReference type="PANTHER" id="PTHR30193:SF1">
    <property type="entry name" value="ABC TRANSPORTER PERMEASE PROTEIN YESP-RELATED"/>
    <property type="match status" value="1"/>
</dbReference>
<dbReference type="Proteomes" id="UP000431913">
    <property type="component" value="Unassembled WGS sequence"/>
</dbReference>
<dbReference type="PATRIC" id="fig|1550024.3.peg.1134"/>
<accession>A0A0D8J211</accession>
<dbReference type="AlphaFoldDB" id="A0A0D8J211"/>
<feature type="transmembrane region" description="Helical" evidence="7">
    <location>
        <begin position="117"/>
        <end position="135"/>
    </location>
</feature>
<dbReference type="Proteomes" id="UP000449193">
    <property type="component" value="Unassembled WGS sequence"/>
</dbReference>
<proteinExistence type="inferred from homology"/>
<feature type="transmembrane region" description="Helical" evidence="7">
    <location>
        <begin position="167"/>
        <end position="190"/>
    </location>
</feature>
<feature type="transmembrane region" description="Helical" evidence="7">
    <location>
        <begin position="86"/>
        <end position="105"/>
    </location>
</feature>
<dbReference type="Pfam" id="PF00528">
    <property type="entry name" value="BPD_transp_1"/>
    <property type="match status" value="1"/>
</dbReference>
<dbReference type="SUPFAM" id="SSF161098">
    <property type="entry name" value="MetI-like"/>
    <property type="match status" value="1"/>
</dbReference>
<evidence type="ECO:0000256" key="6">
    <source>
        <dbReference type="ARBA" id="ARBA00023136"/>
    </source>
</evidence>
<feature type="transmembrane region" description="Helical" evidence="7">
    <location>
        <begin position="20"/>
        <end position="49"/>
    </location>
</feature>
<dbReference type="RefSeq" id="WP_009322287.1">
    <property type="nucleotide sequence ID" value="NZ_CAOJUJ010000007.1"/>
</dbReference>
<keyword evidence="2 7" id="KW-0813">Transport</keyword>
<evidence type="ECO:0000256" key="7">
    <source>
        <dbReference type="RuleBase" id="RU363032"/>
    </source>
</evidence>
<reference evidence="10 13" key="3">
    <citation type="submission" date="2019-08" db="EMBL/GenBank/DDBJ databases">
        <title>In-depth cultivation of the pig gut microbiome towards novel bacterial diversity and tailored functional studies.</title>
        <authorList>
            <person name="Wylensek D."/>
            <person name="Hitch T.C.A."/>
            <person name="Clavel T."/>
        </authorList>
    </citation>
    <scope>NUCLEOTIDE SEQUENCE [LARGE SCALE GENOMIC DNA]</scope>
    <source>
        <strain evidence="10 13">WCA3-601-WT-6J</strain>
    </source>
</reference>
<keyword evidence="3" id="KW-1003">Cell membrane</keyword>
<evidence type="ECO:0000256" key="3">
    <source>
        <dbReference type="ARBA" id="ARBA00022475"/>
    </source>
</evidence>
<feature type="transmembrane region" description="Helical" evidence="7">
    <location>
        <begin position="276"/>
        <end position="302"/>
    </location>
</feature>
<evidence type="ECO:0000259" key="8">
    <source>
        <dbReference type="PROSITE" id="PS50928"/>
    </source>
</evidence>
<name>A0A0D8J211_9FIRM</name>
<evidence type="ECO:0000256" key="2">
    <source>
        <dbReference type="ARBA" id="ARBA00022448"/>
    </source>
</evidence>
<evidence type="ECO:0000313" key="10">
    <source>
        <dbReference type="EMBL" id="MST93449.1"/>
    </source>
</evidence>
<dbReference type="EMBL" id="JXXK01000005">
    <property type="protein sequence ID" value="KJF40591.1"/>
    <property type="molecule type" value="Genomic_DNA"/>
</dbReference>
<keyword evidence="4 7" id="KW-0812">Transmembrane</keyword>
<dbReference type="EMBL" id="VUNJ01000027">
    <property type="protein sequence ID" value="MST93449.1"/>
    <property type="molecule type" value="Genomic_DNA"/>
</dbReference>
<dbReference type="PROSITE" id="PS50928">
    <property type="entry name" value="ABC_TM1"/>
    <property type="match status" value="1"/>
</dbReference>
<comment type="subcellular location">
    <subcellularLocation>
        <location evidence="1 7">Cell membrane</location>
        <topology evidence="1 7">Multi-pass membrane protein</topology>
    </subcellularLocation>
</comment>
<protein>
    <submittedName>
        <fullName evidence="9 11">ABC transporter permease</fullName>
    </submittedName>
    <submittedName>
        <fullName evidence="10">Sugar ABC transporter permease</fullName>
    </submittedName>
</protein>
<dbReference type="Proteomes" id="UP000032483">
    <property type="component" value="Unassembled WGS sequence"/>
</dbReference>
<sequence length="307" mass="34373">MTKNTGLKHKCGTLLDRDNVAGYVFILPFIIGLVVFTAIPFFTSLYLAFTKYNVLSDPKWVGLANFKEMFFEDELFWTSFKVTFKFALIQVPVKLTVALLVAMVLARATRVTSFYRAAFYIPSLMGGSVAIALLWKQLFSPKGVINQILGFFGLPDDTAWLGNPKTALGTLIALGVWQFGSSMLIFLAAIKNIPSSYYEAAIVDGAGPVRRFFSITLPLLTPIIFFNLINQVIGAFQAFNSSYLITKGKPLNTTLYYGVHLYNKAFNQFEMGYGSAMAWFMLLIIAFFTALIFRSSSAWVYYESEGR</sequence>
<dbReference type="InterPro" id="IPR035906">
    <property type="entry name" value="MetI-like_sf"/>
</dbReference>
<dbReference type="GeneID" id="42855990"/>
<dbReference type="Gene3D" id="1.10.3720.10">
    <property type="entry name" value="MetI-like"/>
    <property type="match status" value="1"/>
</dbReference>
<comment type="similarity">
    <text evidence="7">Belongs to the binding-protein-dependent transport system permease family.</text>
</comment>
<evidence type="ECO:0000313" key="11">
    <source>
        <dbReference type="EMBL" id="MTS52599.1"/>
    </source>
</evidence>
<dbReference type="GO" id="GO:0005886">
    <property type="term" value="C:plasma membrane"/>
    <property type="evidence" value="ECO:0007669"/>
    <property type="project" value="UniProtKB-SubCell"/>
</dbReference>
<evidence type="ECO:0000313" key="9">
    <source>
        <dbReference type="EMBL" id="KJF40591.1"/>
    </source>
</evidence>
<reference evidence="9" key="1">
    <citation type="submission" date="2015-02" db="EMBL/GenBank/DDBJ databases">
        <title>A novel member of the family Ruminococcaceae isolated from human feces.</title>
        <authorList>
            <person name="Shkoporov A.N."/>
            <person name="Chaplin A.V."/>
            <person name="Motuzova O.V."/>
            <person name="Kafarskaia L.I."/>
            <person name="Khokhlova E.V."/>
            <person name="Efimov B.A."/>
        </authorList>
    </citation>
    <scope>NUCLEOTIDE SEQUENCE [LARGE SCALE GENOMIC DNA]</scope>
    <source>
        <strain evidence="9">585-1</strain>
    </source>
</reference>
<dbReference type="CDD" id="cd06261">
    <property type="entry name" value="TM_PBP2"/>
    <property type="match status" value="1"/>
</dbReference>
<dbReference type="GO" id="GO:0055085">
    <property type="term" value="P:transmembrane transport"/>
    <property type="evidence" value="ECO:0007669"/>
    <property type="project" value="InterPro"/>
</dbReference>